<comment type="caution">
    <text evidence="1">The sequence shown here is derived from an EMBL/GenBank/DDBJ whole genome shotgun (WGS) entry which is preliminary data.</text>
</comment>
<dbReference type="EMBL" id="WNXC01000001">
    <property type="protein sequence ID" value="MBB2148085.1"/>
    <property type="molecule type" value="Genomic_DNA"/>
</dbReference>
<dbReference type="Pfam" id="PF08877">
    <property type="entry name" value="MepB-like"/>
    <property type="match status" value="1"/>
</dbReference>
<evidence type="ECO:0000313" key="1">
    <source>
        <dbReference type="EMBL" id="MBB2148085.1"/>
    </source>
</evidence>
<reference evidence="1 2" key="1">
    <citation type="submission" date="2019-11" db="EMBL/GenBank/DDBJ databases">
        <title>Description of Pedobacter sp. LMG 31462T.</title>
        <authorList>
            <person name="Carlier A."/>
            <person name="Qi S."/>
            <person name="Vandamme P."/>
        </authorList>
    </citation>
    <scope>NUCLEOTIDE SEQUENCE [LARGE SCALE GENOMIC DNA]</scope>
    <source>
        <strain evidence="1 2">LMG 31462</strain>
    </source>
</reference>
<name>A0ABR6ES47_9SPHI</name>
<dbReference type="RefSeq" id="WP_182953654.1">
    <property type="nucleotide sequence ID" value="NZ_WNXC01000001.1"/>
</dbReference>
<dbReference type="Proteomes" id="UP000636110">
    <property type="component" value="Unassembled WGS sequence"/>
</dbReference>
<protein>
    <recommendedName>
        <fullName evidence="3">MepB family protein</fullName>
    </recommendedName>
</protein>
<organism evidence="1 2">
    <name type="scientific">Pedobacter gandavensis</name>
    <dbReference type="NCBI Taxonomy" id="2679963"/>
    <lineage>
        <taxon>Bacteria</taxon>
        <taxon>Pseudomonadati</taxon>
        <taxon>Bacteroidota</taxon>
        <taxon>Sphingobacteriia</taxon>
        <taxon>Sphingobacteriales</taxon>
        <taxon>Sphingobacteriaceae</taxon>
        <taxon>Pedobacter</taxon>
    </lineage>
</organism>
<dbReference type="InterPro" id="IPR038231">
    <property type="entry name" value="MepB-like_sf"/>
</dbReference>
<evidence type="ECO:0000313" key="2">
    <source>
        <dbReference type="Proteomes" id="UP000636110"/>
    </source>
</evidence>
<sequence>MNIEHLLDTPILLPKDLKIAKELVYDPGNIELVNLELSAESKEYGACSFELNGKKVQHRISKITPKKIGQFVTIWKRNKEGITAPFDISDPLDFIIITIRCEDHLGQFVFPKSILVAQGIISNNGQGGKRGIRIYPPWDMVTNKQAQHTQRWQEPYFFAINPDAGVGHDPEENAFERFGHLLGL</sequence>
<gene>
    <name evidence="1" type="ORF">GM920_04080</name>
</gene>
<dbReference type="InterPro" id="IPR011235">
    <property type="entry name" value="MepB-like"/>
</dbReference>
<accession>A0ABR6ES47</accession>
<evidence type="ECO:0008006" key="3">
    <source>
        <dbReference type="Google" id="ProtNLM"/>
    </source>
</evidence>
<proteinExistence type="predicted"/>
<dbReference type="Gene3D" id="3.40.1350.140">
    <property type="entry name" value="MepB-like"/>
    <property type="match status" value="1"/>
</dbReference>
<keyword evidence="2" id="KW-1185">Reference proteome</keyword>